<accession>A0A9Q8LHN9</accession>
<dbReference type="KEGG" id="ffu:CLAFUR5_06374"/>
<keyword evidence="3" id="KW-1185">Reference proteome</keyword>
<name>A0A9Q8LHN9_PASFU</name>
<evidence type="ECO:0000313" key="2">
    <source>
        <dbReference type="EMBL" id="UJO17675.1"/>
    </source>
</evidence>
<feature type="domain" description="FAD dependent oxidoreductase" evidence="1">
    <location>
        <begin position="120"/>
        <end position="505"/>
    </location>
</feature>
<dbReference type="Pfam" id="PF01266">
    <property type="entry name" value="DAO"/>
    <property type="match status" value="1"/>
</dbReference>
<protein>
    <recommendedName>
        <fullName evidence="1">FAD dependent oxidoreductase domain-containing protein</fullName>
    </recommendedName>
</protein>
<dbReference type="InterPro" id="IPR036188">
    <property type="entry name" value="FAD/NAD-bd_sf"/>
</dbReference>
<gene>
    <name evidence="2" type="ORF">CLAFUR5_06374</name>
</gene>
<dbReference type="RefSeq" id="XP_047762041.1">
    <property type="nucleotide sequence ID" value="XM_047905522.1"/>
</dbReference>
<dbReference type="Gene3D" id="3.30.9.10">
    <property type="entry name" value="D-Amino Acid Oxidase, subunit A, domain 2"/>
    <property type="match status" value="1"/>
</dbReference>
<dbReference type="GO" id="GO:0005737">
    <property type="term" value="C:cytoplasm"/>
    <property type="evidence" value="ECO:0007669"/>
    <property type="project" value="TreeGrafter"/>
</dbReference>
<reference evidence="2" key="1">
    <citation type="submission" date="2021-12" db="EMBL/GenBank/DDBJ databases">
        <authorList>
            <person name="Zaccaron A."/>
            <person name="Stergiopoulos I."/>
        </authorList>
    </citation>
    <scope>NUCLEOTIDE SEQUENCE</scope>
    <source>
        <strain evidence="2">Race5_Kim</strain>
    </source>
</reference>
<dbReference type="GeneID" id="71986252"/>
<dbReference type="SUPFAM" id="SSF51905">
    <property type="entry name" value="FAD/NAD(P)-binding domain"/>
    <property type="match status" value="1"/>
</dbReference>
<proteinExistence type="predicted"/>
<evidence type="ECO:0000313" key="3">
    <source>
        <dbReference type="Proteomes" id="UP000756132"/>
    </source>
</evidence>
<dbReference type="OrthoDB" id="429143at2759"/>
<dbReference type="EMBL" id="CP090167">
    <property type="protein sequence ID" value="UJO17675.1"/>
    <property type="molecule type" value="Genomic_DNA"/>
</dbReference>
<dbReference type="Proteomes" id="UP000756132">
    <property type="component" value="Chromosome 5"/>
</dbReference>
<dbReference type="PANTHER" id="PTHR13847">
    <property type="entry name" value="SARCOSINE DEHYDROGENASE-RELATED"/>
    <property type="match status" value="1"/>
</dbReference>
<dbReference type="PANTHER" id="PTHR13847:SF129">
    <property type="entry name" value="FAD DEPENDENT OXIDOREDUCTASE"/>
    <property type="match status" value="1"/>
</dbReference>
<sequence length="573" mass="63071">MPAGNVLPDLYYIRDRYWLSISLLRHLVRIYTDYSGSLRLTSQLYLVRQHYILPGGTSVAYSKSAVLHQHNMSTLRTSFAKHRKPCDLPTTESTKSFWHKDPSALLLGHRSTRDLPKTADVVVIGSGITGTSVAHHLLTGGESDQKIDLVLLEAREACWGATGRNGGHCQPVFFEHPHDPSIGHFELKNFETLQSLIDEKDIDCEFVTQPGVRSVFSRGHLDQAEQAVHVVQKNAPELASRMRLVTDRDELSGLRVPTALGAIVTNIAARMWPYKFVARILEDLITSTKLNGTFNLQTLTPVTELASEVHRDQDFVLVKTERGTIKAKKVVLATNAYTSHLLPQMSDLIVPCRGQMSALKPFPSVSGEDRLRTSFGFSGDGLDDYLIQRPNESGAHLMFGGGRQHGPSLGITNDNQLDQKTASYLRGRLVDVLNLPEGGEKTSWTEMDATHEWTGIMGYSRDERPWIGALPAELSPSLPPGSTYLAAGFTGHGMPNTWLCGKAAAVMAKESLEGANVDEASVIASRETGLPEAYKISKKRIDAAMELEDVEAKGWAETDRGARAKRPFTSGFA</sequence>
<dbReference type="InterPro" id="IPR006076">
    <property type="entry name" value="FAD-dep_OxRdtase"/>
</dbReference>
<reference evidence="2" key="2">
    <citation type="journal article" date="2022" name="Microb. Genom.">
        <title>A chromosome-scale genome assembly of the tomato pathogen Cladosporium fulvum reveals a compartmentalized genome architecture and the presence of a dispensable chromosome.</title>
        <authorList>
            <person name="Zaccaron A.Z."/>
            <person name="Chen L.H."/>
            <person name="Samaras A."/>
            <person name="Stergiopoulos I."/>
        </authorList>
    </citation>
    <scope>NUCLEOTIDE SEQUENCE</scope>
    <source>
        <strain evidence="2">Race5_Kim</strain>
    </source>
</reference>
<organism evidence="2 3">
    <name type="scientific">Passalora fulva</name>
    <name type="common">Tomato leaf mold</name>
    <name type="synonym">Cladosporium fulvum</name>
    <dbReference type="NCBI Taxonomy" id="5499"/>
    <lineage>
        <taxon>Eukaryota</taxon>
        <taxon>Fungi</taxon>
        <taxon>Dikarya</taxon>
        <taxon>Ascomycota</taxon>
        <taxon>Pezizomycotina</taxon>
        <taxon>Dothideomycetes</taxon>
        <taxon>Dothideomycetidae</taxon>
        <taxon>Mycosphaerellales</taxon>
        <taxon>Mycosphaerellaceae</taxon>
        <taxon>Fulvia</taxon>
    </lineage>
</organism>
<evidence type="ECO:0000259" key="1">
    <source>
        <dbReference type="Pfam" id="PF01266"/>
    </source>
</evidence>
<dbReference type="AlphaFoldDB" id="A0A9Q8LHN9"/>
<dbReference type="Gene3D" id="3.50.50.60">
    <property type="entry name" value="FAD/NAD(P)-binding domain"/>
    <property type="match status" value="1"/>
</dbReference>